<dbReference type="InterPro" id="IPR023561">
    <property type="entry name" value="Carbonic_anhydrase_a-class"/>
</dbReference>
<feature type="region of interest" description="Disordered" evidence="5">
    <location>
        <begin position="28"/>
        <end position="47"/>
    </location>
</feature>
<comment type="function">
    <text evidence="1">Reversible hydration of carbon dioxide.</text>
</comment>
<feature type="chain" id="PRO_5029683228" description="Alpha-carbonic anhydrase domain-containing protein" evidence="6">
    <location>
        <begin position="28"/>
        <end position="138"/>
    </location>
</feature>
<evidence type="ECO:0000313" key="9">
    <source>
        <dbReference type="Proteomes" id="UP000593577"/>
    </source>
</evidence>
<dbReference type="GO" id="GO:0004089">
    <property type="term" value="F:carbonate dehydratase activity"/>
    <property type="evidence" value="ECO:0007669"/>
    <property type="project" value="UniProtKB-EC"/>
</dbReference>
<sequence length="138" mass="15813">MAKLQMKPLFCILFIVIILQHSRPTKSQEVEDESEFSYSENNERGPSRWGEIHEEWGACSNGTKQSPIDMFNQRVQIVSHLGKLKRSYKPANATLRNRGHDMMLEFNGDAGAIEINGTEYALQQCHWHSPSEHTINGR</sequence>
<evidence type="ECO:0000256" key="5">
    <source>
        <dbReference type="SAM" id="MobiDB-lite"/>
    </source>
</evidence>
<organism evidence="8 9">
    <name type="scientific">Gossypium aridum</name>
    <name type="common">American cotton</name>
    <name type="synonym">Erioxylum aridum</name>
    <dbReference type="NCBI Taxonomy" id="34290"/>
    <lineage>
        <taxon>Eukaryota</taxon>
        <taxon>Viridiplantae</taxon>
        <taxon>Streptophyta</taxon>
        <taxon>Embryophyta</taxon>
        <taxon>Tracheophyta</taxon>
        <taxon>Spermatophyta</taxon>
        <taxon>Magnoliopsida</taxon>
        <taxon>eudicotyledons</taxon>
        <taxon>Gunneridae</taxon>
        <taxon>Pentapetalae</taxon>
        <taxon>rosids</taxon>
        <taxon>malvids</taxon>
        <taxon>Malvales</taxon>
        <taxon>Malvaceae</taxon>
        <taxon>Malvoideae</taxon>
        <taxon>Gossypium</taxon>
    </lineage>
</organism>
<dbReference type="GO" id="GO:0009570">
    <property type="term" value="C:chloroplast stroma"/>
    <property type="evidence" value="ECO:0007669"/>
    <property type="project" value="UniProtKB-SubCell"/>
</dbReference>
<dbReference type="InterPro" id="IPR041891">
    <property type="entry name" value="Alpha_CA_prokaryot-like"/>
</dbReference>
<dbReference type="Proteomes" id="UP000593577">
    <property type="component" value="Unassembled WGS sequence"/>
</dbReference>
<dbReference type="Pfam" id="PF00194">
    <property type="entry name" value="Carb_anhydrase"/>
    <property type="match status" value="1"/>
</dbReference>
<evidence type="ECO:0000313" key="8">
    <source>
        <dbReference type="EMBL" id="MBA0700236.1"/>
    </source>
</evidence>
<dbReference type="InterPro" id="IPR001148">
    <property type="entry name" value="CA_dom"/>
</dbReference>
<reference evidence="8 9" key="1">
    <citation type="journal article" date="2019" name="Genome Biol. Evol.">
        <title>Insights into the evolution of the New World diploid cottons (Gossypium, subgenus Houzingenia) based on genome sequencing.</title>
        <authorList>
            <person name="Grover C.E."/>
            <person name="Arick M.A. 2nd"/>
            <person name="Thrash A."/>
            <person name="Conover J.L."/>
            <person name="Sanders W.S."/>
            <person name="Peterson D.G."/>
            <person name="Frelichowski J.E."/>
            <person name="Scheffler J.A."/>
            <person name="Scheffler B.E."/>
            <person name="Wendel J.F."/>
        </authorList>
    </citation>
    <scope>NUCLEOTIDE SEQUENCE [LARGE SCALE GENOMIC DNA]</scope>
    <source>
        <strain evidence="8">185</strain>
        <tissue evidence="8">Leaf</tissue>
    </source>
</reference>
<dbReference type="EMBL" id="JABFAA010000013">
    <property type="protein sequence ID" value="MBA0700236.1"/>
    <property type="molecule type" value="Genomic_DNA"/>
</dbReference>
<feature type="domain" description="Alpha-carbonic anhydrase" evidence="7">
    <location>
        <begin position="34"/>
        <end position="138"/>
    </location>
</feature>
<proteinExistence type="inferred from homology"/>
<evidence type="ECO:0000259" key="7">
    <source>
        <dbReference type="PROSITE" id="PS51144"/>
    </source>
</evidence>
<dbReference type="AlphaFoldDB" id="A0A7J8YKV9"/>
<dbReference type="CDD" id="cd03124">
    <property type="entry name" value="alpha_CA_prokaryotic_like"/>
    <property type="match status" value="1"/>
</dbReference>
<dbReference type="PANTHER" id="PTHR18952">
    <property type="entry name" value="CARBONIC ANHYDRASE"/>
    <property type="match status" value="1"/>
</dbReference>
<dbReference type="PROSITE" id="PS51144">
    <property type="entry name" value="ALPHA_CA_2"/>
    <property type="match status" value="1"/>
</dbReference>
<protein>
    <recommendedName>
        <fullName evidence="7">Alpha-carbonic anhydrase domain-containing protein</fullName>
    </recommendedName>
</protein>
<comment type="similarity">
    <text evidence="3">Belongs to the alpha-class carbonic anhydrase family.</text>
</comment>
<accession>A0A7J8YKV9</accession>
<feature type="signal peptide" evidence="6">
    <location>
        <begin position="1"/>
        <end position="27"/>
    </location>
</feature>
<evidence type="ECO:0000256" key="3">
    <source>
        <dbReference type="ARBA" id="ARBA00006365"/>
    </source>
</evidence>
<comment type="caution">
    <text evidence="8">The sequence shown here is derived from an EMBL/GenBank/DDBJ whole genome shotgun (WGS) entry which is preliminary data.</text>
</comment>
<dbReference type="SUPFAM" id="SSF51069">
    <property type="entry name" value="Carbonic anhydrase"/>
    <property type="match status" value="1"/>
</dbReference>
<evidence type="ECO:0000256" key="6">
    <source>
        <dbReference type="SAM" id="SignalP"/>
    </source>
</evidence>
<evidence type="ECO:0000256" key="4">
    <source>
        <dbReference type="ARBA" id="ARBA00048348"/>
    </source>
</evidence>
<dbReference type="Gene3D" id="3.10.200.10">
    <property type="entry name" value="Alpha carbonic anhydrase"/>
    <property type="match status" value="1"/>
</dbReference>
<dbReference type="SMART" id="SM01057">
    <property type="entry name" value="Carb_anhydrase"/>
    <property type="match status" value="1"/>
</dbReference>
<gene>
    <name evidence="8" type="ORF">Goari_001801</name>
</gene>
<dbReference type="GO" id="GO:0006730">
    <property type="term" value="P:one-carbon metabolic process"/>
    <property type="evidence" value="ECO:0007669"/>
    <property type="project" value="TreeGrafter"/>
</dbReference>
<dbReference type="GO" id="GO:0008270">
    <property type="term" value="F:zinc ion binding"/>
    <property type="evidence" value="ECO:0007669"/>
    <property type="project" value="InterPro"/>
</dbReference>
<keyword evidence="9" id="KW-1185">Reference proteome</keyword>
<dbReference type="InterPro" id="IPR036398">
    <property type="entry name" value="CA_dom_sf"/>
</dbReference>
<comment type="catalytic activity">
    <reaction evidence="4">
        <text>hydrogencarbonate + H(+) = CO2 + H2O</text>
        <dbReference type="Rhea" id="RHEA:10748"/>
        <dbReference type="ChEBI" id="CHEBI:15377"/>
        <dbReference type="ChEBI" id="CHEBI:15378"/>
        <dbReference type="ChEBI" id="CHEBI:16526"/>
        <dbReference type="ChEBI" id="CHEBI:17544"/>
        <dbReference type="EC" id="4.2.1.1"/>
    </reaction>
</comment>
<evidence type="ECO:0000256" key="1">
    <source>
        <dbReference type="ARBA" id="ARBA00002904"/>
    </source>
</evidence>
<keyword evidence="6" id="KW-0732">Signal</keyword>
<dbReference type="PANTHER" id="PTHR18952:SF208">
    <property type="entry name" value="CARBONIC ANHYDRASE XA-RELATED"/>
    <property type="match status" value="1"/>
</dbReference>
<feature type="non-terminal residue" evidence="8">
    <location>
        <position position="1"/>
    </location>
</feature>
<name>A0A7J8YKV9_GOSAI</name>
<comment type="subcellular location">
    <subcellularLocation>
        <location evidence="2">Plastid</location>
        <location evidence="2">Chloroplast stroma</location>
    </subcellularLocation>
</comment>
<evidence type="ECO:0000256" key="2">
    <source>
        <dbReference type="ARBA" id="ARBA00004470"/>
    </source>
</evidence>